<gene>
    <name evidence="1" type="ORF">ECRASSUSDP1_LOCUS24070</name>
</gene>
<proteinExistence type="predicted"/>
<keyword evidence="2" id="KW-1185">Reference proteome</keyword>
<reference evidence="1" key="1">
    <citation type="submission" date="2023-07" db="EMBL/GenBank/DDBJ databases">
        <authorList>
            <consortium name="AG Swart"/>
            <person name="Singh M."/>
            <person name="Singh A."/>
            <person name="Seah K."/>
            <person name="Emmerich C."/>
        </authorList>
    </citation>
    <scope>NUCLEOTIDE SEQUENCE</scope>
    <source>
        <strain evidence="1">DP1</strain>
    </source>
</reference>
<dbReference type="AlphaFoldDB" id="A0AAD1Y4A2"/>
<evidence type="ECO:0000313" key="2">
    <source>
        <dbReference type="Proteomes" id="UP001295684"/>
    </source>
</evidence>
<sequence>MTKDCSFLVPKPKKIDFNKLVTEIVQPFGRSKYSRSKCTKKLDSPEISKTKICLLDRKIRKYSDGLHRYKLHAHNSVHNETMTYIQRKISESGFANANIYISDETLQKITEKLLRSGSIDPDQKTLKNTSLSLPNLKISQERLDESVPLGTSLPESFSLKIHI</sequence>
<comment type="caution">
    <text evidence="1">The sequence shown here is derived from an EMBL/GenBank/DDBJ whole genome shotgun (WGS) entry which is preliminary data.</text>
</comment>
<dbReference type="Proteomes" id="UP001295684">
    <property type="component" value="Unassembled WGS sequence"/>
</dbReference>
<organism evidence="1 2">
    <name type="scientific">Euplotes crassus</name>
    <dbReference type="NCBI Taxonomy" id="5936"/>
    <lineage>
        <taxon>Eukaryota</taxon>
        <taxon>Sar</taxon>
        <taxon>Alveolata</taxon>
        <taxon>Ciliophora</taxon>
        <taxon>Intramacronucleata</taxon>
        <taxon>Spirotrichea</taxon>
        <taxon>Hypotrichia</taxon>
        <taxon>Euplotida</taxon>
        <taxon>Euplotidae</taxon>
        <taxon>Moneuplotes</taxon>
    </lineage>
</organism>
<evidence type="ECO:0000313" key="1">
    <source>
        <dbReference type="EMBL" id="CAI2382592.1"/>
    </source>
</evidence>
<protein>
    <submittedName>
        <fullName evidence="1">Uncharacterized protein</fullName>
    </submittedName>
</protein>
<accession>A0AAD1Y4A2</accession>
<dbReference type="EMBL" id="CAMPGE010024777">
    <property type="protein sequence ID" value="CAI2382592.1"/>
    <property type="molecule type" value="Genomic_DNA"/>
</dbReference>
<name>A0AAD1Y4A2_EUPCR</name>